<dbReference type="InterPro" id="IPR038765">
    <property type="entry name" value="Papain-like_cys_pep_sf"/>
</dbReference>
<name>A0ABC8Y540_9POAL</name>
<sequence length="296" mass="32839">MALRSLGSLVRARTCSSSSGIAEQRNSVFRVDGRSAAAALISDFAASRGLHTRASAETAARIVLASDGYSILPRIAVHGPLGSPAGRGARRFHVLRDVVAERAHGAFSALSMAGFAVSFGILYTMKETSDSSLIRRRPQGKEDTPIMLRYHQLMEEMKRESASYNKTVPDEKAVVQEYMEADQAMRARFEEWMEEYGRTYKDEVEKARRFKIFRAVARSADASSAAAAEAGRSARFGPNEFSDWNKEEIARLYGIKVTRDGGYLKVVMSYLAPQEIWHQVDIAKNKSCHRACNNVC</sequence>
<gene>
    <name evidence="2" type="ORF">URODEC1_LOCUS30325</name>
</gene>
<accession>A0ABC8Y540</accession>
<reference evidence="2" key="1">
    <citation type="submission" date="2024-10" db="EMBL/GenBank/DDBJ databases">
        <authorList>
            <person name="Ryan C."/>
        </authorList>
    </citation>
    <scope>NUCLEOTIDE SEQUENCE [LARGE SCALE GENOMIC DNA]</scope>
</reference>
<evidence type="ECO:0000313" key="2">
    <source>
        <dbReference type="EMBL" id="CAL4937097.1"/>
    </source>
</evidence>
<protein>
    <recommendedName>
        <fullName evidence="1">Cathepsin propeptide inhibitor domain-containing protein</fullName>
    </recommendedName>
</protein>
<dbReference type="SUPFAM" id="SSF54001">
    <property type="entry name" value="Cysteine proteinases"/>
    <property type="match status" value="1"/>
</dbReference>
<dbReference type="Gene3D" id="1.10.287.2250">
    <property type="match status" value="1"/>
</dbReference>
<dbReference type="Proteomes" id="UP001497457">
    <property type="component" value="Chromosome 15b"/>
</dbReference>
<proteinExistence type="predicted"/>
<dbReference type="InterPro" id="IPR013201">
    <property type="entry name" value="Prot_inhib_I29"/>
</dbReference>
<dbReference type="EMBL" id="OZ075125">
    <property type="protein sequence ID" value="CAL4937097.1"/>
    <property type="molecule type" value="Genomic_DNA"/>
</dbReference>
<evidence type="ECO:0000313" key="3">
    <source>
        <dbReference type="Proteomes" id="UP001497457"/>
    </source>
</evidence>
<feature type="domain" description="Cathepsin propeptide inhibitor" evidence="1">
    <location>
        <begin position="189"/>
        <end position="249"/>
    </location>
</feature>
<dbReference type="Pfam" id="PF08246">
    <property type="entry name" value="Inhibitor_I29"/>
    <property type="match status" value="1"/>
</dbReference>
<keyword evidence="3" id="KW-1185">Reference proteome</keyword>
<evidence type="ECO:0000259" key="1">
    <source>
        <dbReference type="SMART" id="SM00848"/>
    </source>
</evidence>
<dbReference type="AlphaFoldDB" id="A0ABC8Y540"/>
<dbReference type="SMART" id="SM00848">
    <property type="entry name" value="Inhibitor_I29"/>
    <property type="match status" value="1"/>
</dbReference>
<organism evidence="2 3">
    <name type="scientific">Urochloa decumbens</name>
    <dbReference type="NCBI Taxonomy" id="240449"/>
    <lineage>
        <taxon>Eukaryota</taxon>
        <taxon>Viridiplantae</taxon>
        <taxon>Streptophyta</taxon>
        <taxon>Embryophyta</taxon>
        <taxon>Tracheophyta</taxon>
        <taxon>Spermatophyta</taxon>
        <taxon>Magnoliopsida</taxon>
        <taxon>Liliopsida</taxon>
        <taxon>Poales</taxon>
        <taxon>Poaceae</taxon>
        <taxon>PACMAD clade</taxon>
        <taxon>Panicoideae</taxon>
        <taxon>Panicodae</taxon>
        <taxon>Paniceae</taxon>
        <taxon>Melinidinae</taxon>
        <taxon>Urochloa</taxon>
    </lineage>
</organism>